<reference evidence="1 2" key="1">
    <citation type="submission" date="2021-08" db="EMBL/GenBank/DDBJ databases">
        <title>Comparative Genomics Analysis of the Genus Qipengyuania Reveals Extensive Genetic Diversity and Metabolic Versatility, Including the Description of Fifteen Novel Species.</title>
        <authorList>
            <person name="Liu Y."/>
        </authorList>
    </citation>
    <scope>NUCLEOTIDE SEQUENCE [LARGE SCALE GENOMIC DNA]</scope>
    <source>
        <strain evidence="1 2">6D47A</strain>
    </source>
</reference>
<dbReference type="Pfam" id="PF00702">
    <property type="entry name" value="Hydrolase"/>
    <property type="match status" value="1"/>
</dbReference>
<dbReference type="RefSeq" id="WP_221556172.1">
    <property type="nucleotide sequence ID" value="NZ_JAIGNO010000002.1"/>
</dbReference>
<keyword evidence="2" id="KW-1185">Reference proteome</keyword>
<dbReference type="CDD" id="cd02603">
    <property type="entry name" value="HAD_sEH-N_like"/>
    <property type="match status" value="1"/>
</dbReference>
<dbReference type="SFLD" id="SFLDG01129">
    <property type="entry name" value="C1.5:_HAD__Beta-PGM__Phosphata"/>
    <property type="match status" value="1"/>
</dbReference>
<name>A0ABS7J867_9SPHN</name>
<dbReference type="SUPFAM" id="SSF56784">
    <property type="entry name" value="HAD-like"/>
    <property type="match status" value="1"/>
</dbReference>
<dbReference type="NCBIfam" id="TIGR01509">
    <property type="entry name" value="HAD-SF-IA-v3"/>
    <property type="match status" value="1"/>
</dbReference>
<dbReference type="InterPro" id="IPR036412">
    <property type="entry name" value="HAD-like_sf"/>
</dbReference>
<proteinExistence type="predicted"/>
<dbReference type="InterPro" id="IPR023214">
    <property type="entry name" value="HAD_sf"/>
</dbReference>
<gene>
    <name evidence="1" type="ORF">K3174_04820</name>
</gene>
<evidence type="ECO:0000313" key="1">
    <source>
        <dbReference type="EMBL" id="MBX7481843.1"/>
    </source>
</evidence>
<dbReference type="SFLD" id="SFLDS00003">
    <property type="entry name" value="Haloacid_Dehalogenase"/>
    <property type="match status" value="1"/>
</dbReference>
<dbReference type="PANTHER" id="PTHR43611:SF3">
    <property type="entry name" value="FLAVIN MONONUCLEOTIDE HYDROLASE 1, CHLOROPLATIC"/>
    <property type="match status" value="1"/>
</dbReference>
<sequence length="207" mass="23081">MTIRNVVFDVGNVIVPWDPRGIELDAFGPDRVAEADYMPALSGNPLWLALNRGEYTLAQARAIYIAEHGFSEDEVDRLFESLFASFVLIDGTVELMHELRGLGARLFAITDNVHEIVAHLQREHDFWPLFEQAAVSAELGVLKPDPRMYRHVLELGAIDPTETLFFDDVARNVAGAEAVGMHARVFTDAAKARVDLRELGVDIAERP</sequence>
<organism evidence="1 2">
    <name type="scientific">Qipengyuania qiaonensis</name>
    <dbReference type="NCBI Taxonomy" id="2867240"/>
    <lineage>
        <taxon>Bacteria</taxon>
        <taxon>Pseudomonadati</taxon>
        <taxon>Pseudomonadota</taxon>
        <taxon>Alphaproteobacteria</taxon>
        <taxon>Sphingomonadales</taxon>
        <taxon>Erythrobacteraceae</taxon>
        <taxon>Qipengyuania</taxon>
    </lineage>
</organism>
<evidence type="ECO:0000313" key="2">
    <source>
        <dbReference type="Proteomes" id="UP000755104"/>
    </source>
</evidence>
<dbReference type="Proteomes" id="UP000755104">
    <property type="component" value="Unassembled WGS sequence"/>
</dbReference>
<accession>A0ABS7J867</accession>
<comment type="caution">
    <text evidence="1">The sequence shown here is derived from an EMBL/GenBank/DDBJ whole genome shotgun (WGS) entry which is preliminary data.</text>
</comment>
<dbReference type="EMBL" id="JAIGNO010000002">
    <property type="protein sequence ID" value="MBX7481843.1"/>
    <property type="molecule type" value="Genomic_DNA"/>
</dbReference>
<dbReference type="PRINTS" id="PR00413">
    <property type="entry name" value="HADHALOGNASE"/>
</dbReference>
<dbReference type="PANTHER" id="PTHR43611">
    <property type="entry name" value="ALPHA-D-GLUCOSE 1-PHOSPHATE PHOSPHATASE"/>
    <property type="match status" value="1"/>
</dbReference>
<dbReference type="InterPro" id="IPR006439">
    <property type="entry name" value="HAD-SF_hydro_IA"/>
</dbReference>
<dbReference type="Gene3D" id="3.40.50.1000">
    <property type="entry name" value="HAD superfamily/HAD-like"/>
    <property type="match status" value="1"/>
</dbReference>
<protein>
    <submittedName>
        <fullName evidence="1">HAD family phosphatase</fullName>
    </submittedName>
</protein>